<evidence type="ECO:0000256" key="1">
    <source>
        <dbReference type="SAM" id="Phobius"/>
    </source>
</evidence>
<sequence>MRGLRSNVLAVGLLAAFCTAIFRGLDNFTVHNLITAPDKLTAAFAYLIIGGWTGVIAGTFFSLILGRKLIDDKFRKIVFNNRQMHWSAFISGSISAGSTLFILLGNQLGDPSVIVALSSLTIVYTILYDLSTGQADWKYLFLPSIVTITGGMMAGFSGSLSVTAIGLFYVVVVSNGLGAFSEIIEQKGVRASDSVNLFIWRFFWLALTGTILAIAVSLPRGYFSLLVATIQQGMIHLPWVITTMFFVFVAIGLKLYLKGTQAVSVVLLILSAQVILAYPITIIGDRLQPGLFGELPTISIWMIRIMGAILIIFGIFQLEIGKKNFNK</sequence>
<dbReference type="RefSeq" id="WP_413271998.1">
    <property type="nucleotide sequence ID" value="NZ_JBHFNQ010000145.1"/>
</dbReference>
<keyword evidence="1" id="KW-0812">Transmembrane</keyword>
<evidence type="ECO:0000313" key="3">
    <source>
        <dbReference type="Proteomes" id="UP001576774"/>
    </source>
</evidence>
<feature type="transmembrane region" description="Helical" evidence="1">
    <location>
        <begin position="86"/>
        <end position="105"/>
    </location>
</feature>
<organism evidence="2 3">
    <name type="scientific">Floridaenema aerugineum BLCC-F46</name>
    <dbReference type="NCBI Taxonomy" id="3153654"/>
    <lineage>
        <taxon>Bacteria</taxon>
        <taxon>Bacillati</taxon>
        <taxon>Cyanobacteriota</taxon>
        <taxon>Cyanophyceae</taxon>
        <taxon>Oscillatoriophycideae</taxon>
        <taxon>Aerosakkonematales</taxon>
        <taxon>Aerosakkonemataceae</taxon>
        <taxon>Floridanema</taxon>
        <taxon>Floridanema aerugineum</taxon>
    </lineage>
</organism>
<name>A0ABV4X825_9CYAN</name>
<dbReference type="Proteomes" id="UP001576774">
    <property type="component" value="Unassembled WGS sequence"/>
</dbReference>
<reference evidence="2 3" key="1">
    <citation type="submission" date="2024-09" db="EMBL/GenBank/DDBJ databases">
        <title>Floridaenema gen nov. (Aerosakkonemataceae, Aerosakkonematales ord. nov., Cyanobacteria) from benthic tropical and subtropical fresh waters, with the description of four new species.</title>
        <authorList>
            <person name="Moretto J.A."/>
            <person name="Berthold D.E."/>
            <person name="Lefler F.W."/>
            <person name="Huang I.-S."/>
            <person name="Laughinghouse H. IV."/>
        </authorList>
    </citation>
    <scope>NUCLEOTIDE SEQUENCE [LARGE SCALE GENOMIC DNA]</scope>
    <source>
        <strain evidence="2 3">BLCC-F46</strain>
    </source>
</reference>
<comment type="caution">
    <text evidence="2">The sequence shown here is derived from an EMBL/GenBank/DDBJ whole genome shotgun (WGS) entry which is preliminary data.</text>
</comment>
<proteinExistence type="predicted"/>
<dbReference type="EMBL" id="JBHFNQ010000145">
    <property type="protein sequence ID" value="MFB2878941.1"/>
    <property type="molecule type" value="Genomic_DNA"/>
</dbReference>
<keyword evidence="1" id="KW-0472">Membrane</keyword>
<feature type="transmembrane region" description="Helical" evidence="1">
    <location>
        <begin position="202"/>
        <end position="223"/>
    </location>
</feature>
<gene>
    <name evidence="2" type="ORF">ACE1CC_18985</name>
</gene>
<keyword evidence="1" id="KW-1133">Transmembrane helix</keyword>
<feature type="transmembrane region" description="Helical" evidence="1">
    <location>
        <begin position="111"/>
        <end position="127"/>
    </location>
</feature>
<feature type="transmembrane region" description="Helical" evidence="1">
    <location>
        <begin position="263"/>
        <end position="283"/>
    </location>
</feature>
<accession>A0ABV4X825</accession>
<feature type="transmembrane region" description="Helical" evidence="1">
    <location>
        <begin position="40"/>
        <end position="65"/>
    </location>
</feature>
<feature type="transmembrane region" description="Helical" evidence="1">
    <location>
        <begin position="298"/>
        <end position="318"/>
    </location>
</feature>
<protein>
    <submittedName>
        <fullName evidence="2">Uncharacterized protein</fullName>
    </submittedName>
</protein>
<feature type="transmembrane region" description="Helical" evidence="1">
    <location>
        <begin position="139"/>
        <end position="156"/>
    </location>
</feature>
<feature type="transmembrane region" description="Helical" evidence="1">
    <location>
        <begin position="162"/>
        <end position="181"/>
    </location>
</feature>
<evidence type="ECO:0000313" key="2">
    <source>
        <dbReference type="EMBL" id="MFB2878941.1"/>
    </source>
</evidence>
<feature type="transmembrane region" description="Helical" evidence="1">
    <location>
        <begin position="235"/>
        <end position="256"/>
    </location>
</feature>
<keyword evidence="3" id="KW-1185">Reference proteome</keyword>